<gene>
    <name evidence="2" type="ORF">BABA_24550</name>
</gene>
<evidence type="ECO:0000313" key="2">
    <source>
        <dbReference type="EMBL" id="EKN63637.1"/>
    </source>
</evidence>
<evidence type="ECO:0000313" key="3">
    <source>
        <dbReference type="Proteomes" id="UP000006316"/>
    </source>
</evidence>
<dbReference type="Gene3D" id="3.90.1200.10">
    <property type="match status" value="1"/>
</dbReference>
<feature type="domain" description="Aminoglycoside phosphotransferase" evidence="1">
    <location>
        <begin position="115"/>
        <end position="221"/>
    </location>
</feature>
<dbReference type="InterPro" id="IPR011009">
    <property type="entry name" value="Kinase-like_dom_sf"/>
</dbReference>
<name>K6CTR9_9BACI</name>
<dbReference type="eggNOG" id="COG3173">
    <property type="taxonomic scope" value="Bacteria"/>
</dbReference>
<dbReference type="PATRIC" id="fig|1117379.3.peg.5088"/>
<reference evidence="2 3" key="1">
    <citation type="journal article" date="2012" name="Front. Microbiol.">
        <title>Redundancy and modularity in membrane-associated dissimilatory nitrate reduction in Bacillus.</title>
        <authorList>
            <person name="Heylen K."/>
            <person name="Keltjens J."/>
        </authorList>
    </citation>
    <scope>NUCLEOTIDE SEQUENCE [LARGE SCALE GENOMIC DNA]</scope>
    <source>
        <strain evidence="3">LMG 21833T</strain>
    </source>
</reference>
<protein>
    <submittedName>
        <fullName evidence="2">Protein licA</fullName>
    </submittedName>
</protein>
<dbReference type="STRING" id="1117379.BABA_24550"/>
<dbReference type="InterPro" id="IPR002575">
    <property type="entry name" value="Aminoglycoside_PTrfase"/>
</dbReference>
<proteinExistence type="predicted"/>
<accession>K6CTR9</accession>
<evidence type="ECO:0000259" key="1">
    <source>
        <dbReference type="Pfam" id="PF01636"/>
    </source>
</evidence>
<dbReference type="AlphaFoldDB" id="K6CTR9"/>
<dbReference type="Pfam" id="PF01636">
    <property type="entry name" value="APH"/>
    <property type="match status" value="1"/>
</dbReference>
<comment type="caution">
    <text evidence="2">The sequence shown here is derived from an EMBL/GenBank/DDBJ whole genome shotgun (WGS) entry which is preliminary data.</text>
</comment>
<dbReference type="OrthoDB" id="2373207at2"/>
<organism evidence="2 3">
    <name type="scientific">Neobacillus bataviensis LMG 21833</name>
    <dbReference type="NCBI Taxonomy" id="1117379"/>
    <lineage>
        <taxon>Bacteria</taxon>
        <taxon>Bacillati</taxon>
        <taxon>Bacillota</taxon>
        <taxon>Bacilli</taxon>
        <taxon>Bacillales</taxon>
        <taxon>Bacillaceae</taxon>
        <taxon>Neobacillus</taxon>
    </lineage>
</organism>
<keyword evidence="3" id="KW-1185">Reference proteome</keyword>
<dbReference type="RefSeq" id="WP_007087901.1">
    <property type="nucleotide sequence ID" value="NZ_AJLS01000160.1"/>
</dbReference>
<dbReference type="Proteomes" id="UP000006316">
    <property type="component" value="Unassembled WGS sequence"/>
</dbReference>
<dbReference type="EMBL" id="AJLS01000160">
    <property type="protein sequence ID" value="EKN63637.1"/>
    <property type="molecule type" value="Genomic_DNA"/>
</dbReference>
<dbReference type="SUPFAM" id="SSF56112">
    <property type="entry name" value="Protein kinase-like (PK-like)"/>
    <property type="match status" value="1"/>
</dbReference>
<sequence length="314" mass="36529">MKLPANIVKMDGTLNEGLILNKEPIYKGMNGRMVERFYLRANESYIFKPLTNDGQLGKEVWIHEHVLTHFPAIFPKIISYLISDEPERNWMILEDLGPLVHDFHEDTVLSVVKWVAWWHSLPIKKLGDVPRAGLKPKFQDLVTEIRMRKDEFLRLDFGIESDLVGYIYTLLDRVIFSEKLVLSHGDLHAGNFAVVKGKLMVLDWEHTHVNLPYWDLYHLIDMSHPLYSKRMITSLRREILSMYLDQIEFEVDRGAFVKEYYLFAAVFSIWMILLIQKDLQGNGGKWSAVQLHAQLQETISSLRQCAEALMNGKS</sequence>